<dbReference type="InterPro" id="IPR004199">
    <property type="entry name" value="B-gal_small/dom_5"/>
</dbReference>
<dbReference type="Gene3D" id="2.70.98.10">
    <property type="match status" value="1"/>
</dbReference>
<dbReference type="Pfam" id="PF02837">
    <property type="entry name" value="Glyco_hydro_2_N"/>
    <property type="match status" value="1"/>
</dbReference>
<dbReference type="EMBL" id="JACHYB010000001">
    <property type="protein sequence ID" value="MBB3187361.1"/>
    <property type="molecule type" value="Genomic_DNA"/>
</dbReference>
<protein>
    <recommendedName>
        <fullName evidence="6">beta-galactosidase</fullName>
        <ecNumber evidence="6">3.2.1.23</ecNumber>
    </recommendedName>
    <alternativeName>
        <fullName evidence="12">Lactase</fullName>
    </alternativeName>
</protein>
<evidence type="ECO:0000256" key="7">
    <source>
        <dbReference type="ARBA" id="ARBA00022670"/>
    </source>
</evidence>
<dbReference type="InterPro" id="IPR036156">
    <property type="entry name" value="Beta-gal/glucu_dom_sf"/>
</dbReference>
<dbReference type="Pfam" id="PF02836">
    <property type="entry name" value="Glyco_hydro_2_C"/>
    <property type="match status" value="1"/>
</dbReference>
<dbReference type="InterPro" id="IPR006104">
    <property type="entry name" value="Glyco_hydro_2_N"/>
</dbReference>
<dbReference type="RefSeq" id="WP_183413129.1">
    <property type="nucleotide sequence ID" value="NZ_JACHYB010000001.1"/>
</dbReference>
<keyword evidence="11 14" id="KW-0326">Glycosidase</keyword>
<dbReference type="InterPro" id="IPR011013">
    <property type="entry name" value="Gal_mutarotase_sf_dom"/>
</dbReference>
<keyword evidence="10" id="KW-0106">Calcium</keyword>
<dbReference type="Gene3D" id="3.20.20.80">
    <property type="entry name" value="Glycosidases"/>
    <property type="match status" value="1"/>
</dbReference>
<dbReference type="Pfam" id="PF02929">
    <property type="entry name" value="Bgal_small_N"/>
    <property type="match status" value="1"/>
</dbReference>
<name>A0A7W5DQW1_9PORP</name>
<feature type="domain" description="Beta galactosidase small chain/" evidence="13">
    <location>
        <begin position="780"/>
        <end position="1052"/>
    </location>
</feature>
<evidence type="ECO:0000256" key="1">
    <source>
        <dbReference type="ARBA" id="ARBA00001412"/>
    </source>
</evidence>
<gene>
    <name evidence="14" type="ORF">FHX64_001524</name>
</gene>
<dbReference type="SMART" id="SM01038">
    <property type="entry name" value="Bgal_small_N"/>
    <property type="match status" value="1"/>
</dbReference>
<keyword evidence="9" id="KW-0788">Thiol protease</keyword>
<dbReference type="Proteomes" id="UP000544222">
    <property type="component" value="Unassembled WGS sequence"/>
</dbReference>
<evidence type="ECO:0000256" key="8">
    <source>
        <dbReference type="ARBA" id="ARBA00022801"/>
    </source>
</evidence>
<dbReference type="InterPro" id="IPR017853">
    <property type="entry name" value="GH"/>
</dbReference>
<dbReference type="GO" id="GO:0008234">
    <property type="term" value="F:cysteine-type peptidase activity"/>
    <property type="evidence" value="ECO:0007669"/>
    <property type="project" value="UniProtKB-KW"/>
</dbReference>
<evidence type="ECO:0000256" key="5">
    <source>
        <dbReference type="ARBA" id="ARBA00011245"/>
    </source>
</evidence>
<dbReference type="PANTHER" id="PTHR46323">
    <property type="entry name" value="BETA-GALACTOSIDASE"/>
    <property type="match status" value="1"/>
</dbReference>
<dbReference type="PRINTS" id="PR00132">
    <property type="entry name" value="GLHYDRLASE2"/>
</dbReference>
<dbReference type="InterPro" id="IPR008979">
    <property type="entry name" value="Galactose-bd-like_sf"/>
</dbReference>
<dbReference type="GO" id="GO:0005990">
    <property type="term" value="P:lactose catabolic process"/>
    <property type="evidence" value="ECO:0007669"/>
    <property type="project" value="TreeGrafter"/>
</dbReference>
<evidence type="ECO:0000256" key="3">
    <source>
        <dbReference type="ARBA" id="ARBA00006067"/>
    </source>
</evidence>
<dbReference type="EC" id="3.2.1.23" evidence="6"/>
<keyword evidence="15" id="KW-1185">Reference proteome</keyword>
<dbReference type="InterPro" id="IPR013783">
    <property type="entry name" value="Ig-like_fold"/>
</dbReference>
<evidence type="ECO:0000256" key="2">
    <source>
        <dbReference type="ARBA" id="ARBA00001913"/>
    </source>
</evidence>
<dbReference type="InterPro" id="IPR006103">
    <property type="entry name" value="Glyco_hydro_2_cat"/>
</dbReference>
<comment type="subunit">
    <text evidence="5">Monomer.</text>
</comment>
<dbReference type="SUPFAM" id="SSF74650">
    <property type="entry name" value="Galactose mutarotase-like"/>
    <property type="match status" value="1"/>
</dbReference>
<dbReference type="AlphaFoldDB" id="A0A7W5DQW1"/>
<dbReference type="Gene3D" id="2.60.40.10">
    <property type="entry name" value="Immunoglobulins"/>
    <property type="match status" value="2"/>
</dbReference>
<dbReference type="SUPFAM" id="SSF49785">
    <property type="entry name" value="Galactose-binding domain-like"/>
    <property type="match status" value="1"/>
</dbReference>
<evidence type="ECO:0000256" key="6">
    <source>
        <dbReference type="ARBA" id="ARBA00012756"/>
    </source>
</evidence>
<reference evidence="14 15" key="1">
    <citation type="submission" date="2020-08" db="EMBL/GenBank/DDBJ databases">
        <title>Genomic Encyclopedia of Type Strains, Phase IV (KMG-IV): sequencing the most valuable type-strain genomes for metagenomic binning, comparative biology and taxonomic classification.</title>
        <authorList>
            <person name="Goeker M."/>
        </authorList>
    </citation>
    <scope>NUCLEOTIDE SEQUENCE [LARGE SCALE GENOMIC DNA]</scope>
    <source>
        <strain evidence="14 15">DSM 27471</strain>
    </source>
</reference>
<dbReference type="PANTHER" id="PTHR46323:SF2">
    <property type="entry name" value="BETA-GALACTOSIDASE"/>
    <property type="match status" value="1"/>
</dbReference>
<organism evidence="14 15">
    <name type="scientific">Microbacter margulisiae</name>
    <dbReference type="NCBI Taxonomy" id="1350067"/>
    <lineage>
        <taxon>Bacteria</taxon>
        <taxon>Pseudomonadati</taxon>
        <taxon>Bacteroidota</taxon>
        <taxon>Bacteroidia</taxon>
        <taxon>Bacteroidales</taxon>
        <taxon>Porphyromonadaceae</taxon>
        <taxon>Microbacter</taxon>
    </lineage>
</organism>
<comment type="catalytic activity">
    <reaction evidence="1">
        <text>Hydrolysis of terminal non-reducing beta-D-galactose residues in beta-D-galactosides.</text>
        <dbReference type="EC" id="3.2.1.23"/>
    </reaction>
</comment>
<proteinExistence type="inferred from homology"/>
<dbReference type="GO" id="GO:0030246">
    <property type="term" value="F:carbohydrate binding"/>
    <property type="evidence" value="ECO:0007669"/>
    <property type="project" value="InterPro"/>
</dbReference>
<evidence type="ECO:0000256" key="10">
    <source>
        <dbReference type="ARBA" id="ARBA00022837"/>
    </source>
</evidence>
<dbReference type="GO" id="GO:0004565">
    <property type="term" value="F:beta-galactosidase activity"/>
    <property type="evidence" value="ECO:0007669"/>
    <property type="project" value="UniProtKB-EC"/>
</dbReference>
<dbReference type="GO" id="GO:0006508">
    <property type="term" value="P:proteolysis"/>
    <property type="evidence" value="ECO:0007669"/>
    <property type="project" value="UniProtKB-KW"/>
</dbReference>
<evidence type="ECO:0000313" key="14">
    <source>
        <dbReference type="EMBL" id="MBB3187361.1"/>
    </source>
</evidence>
<dbReference type="InterPro" id="IPR006102">
    <property type="entry name" value="Ig-like_GH2"/>
</dbReference>
<dbReference type="SUPFAM" id="SSF49303">
    <property type="entry name" value="beta-Galactosidase/glucuronidase domain"/>
    <property type="match status" value="2"/>
</dbReference>
<comment type="similarity">
    <text evidence="3">Belongs to the peptidase C25 family.</text>
</comment>
<dbReference type="PROSITE" id="PS00608">
    <property type="entry name" value="GLYCOSYL_HYDROL_F2_2"/>
    <property type="match status" value="1"/>
</dbReference>
<dbReference type="InterPro" id="IPR006101">
    <property type="entry name" value="Glyco_hydro_2"/>
</dbReference>
<sequence length="1057" mass="120101">MHTRIRKQKRERLRGMFIGMLLSTIIPVFGQTSYGILPDWENSQVTGINKEPPYYSFLPYSDQQSALADSTLEIHTPYYKSLDGMWKFHWSKNPAERPKDFYKATYNARQWKSIPVPSQWQLEGYGRPIYLNNRYPFHPDYPAHPPLVNADHNPVGSYLTTFTVPQGWDGREVFIHFDGVESAFYIWVNGEKVGYSQGRMTPTEFNLTPFLRKGTNRLAVEVYQWSDGSYLEDQDMWRYSGIFRPVYLYSTPKEHLEDFFVRSSLDDHYENGMMHITAKVRNSSDENDPPATVTAYLYNEQGEPVGNGAIANVRTITDIPAGTDGIAELYATIPHPDKWTAETPNLYTVVLVLKDAQGKVLEAARTTTGFRNIEIKDGMLLVNGVPVKLKGVNMQDFDPYHGRAVDFKWIEKDIRLLKQANINTVRMSHYPHDPRYYTLFDKYGMYILDEADLESHGMLERELLPGSDPLWTNACVDRMARMIARDKNHPSVIIWSLGNEAGYGENFALMAAYARTVDPSRPIHDEQMNSVADMISHMYPTPQALQGMAMDPNIHKPIFMCEYDHSMGNSTGGLTAYWNLIYHYKNLIGGCIWDWVDQGLYKKDAHGKMFWAYGGDYGDVPNDGNFNINGFVNPDRTPHPAYYEIKHVYQYVTFAAEDLNKGLIMLHNQYYHTSLAAYTLHWSLTRNGKEIQAGDVDTLTTPANGWVRLRLPVEAPKLQAGSEYWLNLNLVLKNNTLWANKGFTVAWDQFKMPWAVAPAPSLGKANGIPLKIDSAGNTIVISGQSFKVAVDKQTGSLQSYVCQGTELLAGPLNPNFWRAPIDNDKAGWGGELNAWQHAGQDRKVISLEIKKHGDQAMEVVARGTLPVGESTWETSYTVYENGVIKVEETLTPIGQVPPCIPKVGMTLRIPKTYRTMSWYGRGPQENYADRETGATVGIYSGLVDSLWTNYVRPQENGNRDGVRWVRFTDKDGQGLMATGAPTLNVSAWPYSLQDLEQATHIDDLPVRDYITVNLDYKQMGVGGIDTWSRNARALPLYRLVPDHPYHYAFFLSYYHEK</sequence>
<evidence type="ECO:0000256" key="4">
    <source>
        <dbReference type="ARBA" id="ARBA00007401"/>
    </source>
</evidence>
<evidence type="ECO:0000313" key="15">
    <source>
        <dbReference type="Proteomes" id="UP000544222"/>
    </source>
</evidence>
<dbReference type="InterPro" id="IPR050347">
    <property type="entry name" value="Bact_Beta-galactosidase"/>
</dbReference>
<dbReference type="GO" id="GO:0009341">
    <property type="term" value="C:beta-galactosidase complex"/>
    <property type="evidence" value="ECO:0007669"/>
    <property type="project" value="InterPro"/>
</dbReference>
<dbReference type="InterPro" id="IPR014718">
    <property type="entry name" value="GH-type_carb-bd"/>
</dbReference>
<keyword evidence="8 14" id="KW-0378">Hydrolase</keyword>
<dbReference type="InterPro" id="IPR032312">
    <property type="entry name" value="LacZ_4"/>
</dbReference>
<evidence type="ECO:0000256" key="12">
    <source>
        <dbReference type="ARBA" id="ARBA00032230"/>
    </source>
</evidence>
<dbReference type="InterPro" id="IPR023232">
    <property type="entry name" value="Glyco_hydro_2_AS"/>
</dbReference>
<dbReference type="SUPFAM" id="SSF51445">
    <property type="entry name" value="(Trans)glycosidases"/>
    <property type="match status" value="1"/>
</dbReference>
<dbReference type="Pfam" id="PF00703">
    <property type="entry name" value="Glyco_hydro_2"/>
    <property type="match status" value="1"/>
</dbReference>
<dbReference type="Pfam" id="PF16353">
    <property type="entry name" value="LacZ_4"/>
    <property type="match status" value="1"/>
</dbReference>
<accession>A0A7W5DQW1</accession>
<evidence type="ECO:0000256" key="11">
    <source>
        <dbReference type="ARBA" id="ARBA00023295"/>
    </source>
</evidence>
<evidence type="ECO:0000256" key="9">
    <source>
        <dbReference type="ARBA" id="ARBA00022807"/>
    </source>
</evidence>
<comment type="cofactor">
    <cofactor evidence="2">
        <name>Ca(2+)</name>
        <dbReference type="ChEBI" id="CHEBI:29108"/>
    </cofactor>
</comment>
<dbReference type="Gene3D" id="2.60.120.260">
    <property type="entry name" value="Galactose-binding domain-like"/>
    <property type="match status" value="1"/>
</dbReference>
<evidence type="ECO:0000259" key="13">
    <source>
        <dbReference type="SMART" id="SM01038"/>
    </source>
</evidence>
<comment type="similarity">
    <text evidence="4">Belongs to the glycosyl hydrolase 2 family.</text>
</comment>
<comment type="caution">
    <text evidence="14">The sequence shown here is derived from an EMBL/GenBank/DDBJ whole genome shotgun (WGS) entry which is preliminary data.</text>
</comment>
<keyword evidence="7" id="KW-0645">Protease</keyword>